<dbReference type="OrthoDB" id="8874335at2"/>
<name>A0A2N4TXY4_RALPI</name>
<organism evidence="1 2">
    <name type="scientific">Ralstonia pickettii</name>
    <name type="common">Burkholderia pickettii</name>
    <dbReference type="NCBI Taxonomy" id="329"/>
    <lineage>
        <taxon>Bacteria</taxon>
        <taxon>Pseudomonadati</taxon>
        <taxon>Pseudomonadota</taxon>
        <taxon>Betaproteobacteria</taxon>
        <taxon>Burkholderiales</taxon>
        <taxon>Burkholderiaceae</taxon>
        <taxon>Ralstonia</taxon>
    </lineage>
</organism>
<dbReference type="Proteomes" id="UP000234456">
    <property type="component" value="Unassembled WGS sequence"/>
</dbReference>
<gene>
    <name evidence="1" type="ORF">C0Q88_07800</name>
</gene>
<reference evidence="1 2" key="1">
    <citation type="submission" date="2017-12" db="EMBL/GenBank/DDBJ databases">
        <title>Draft genome sequence of Ralstonia pickettii 52.</title>
        <authorList>
            <person name="Zheng B."/>
        </authorList>
    </citation>
    <scope>NUCLEOTIDE SEQUENCE [LARGE SCALE GENOMIC DNA]</scope>
    <source>
        <strain evidence="1 2">52</strain>
    </source>
</reference>
<proteinExistence type="predicted"/>
<evidence type="ECO:0000313" key="2">
    <source>
        <dbReference type="Proteomes" id="UP000234456"/>
    </source>
</evidence>
<dbReference type="RefSeq" id="WP_102064985.1">
    <property type="nucleotide sequence ID" value="NZ_PKQE01000001.1"/>
</dbReference>
<dbReference type="EMBL" id="PKQE01000001">
    <property type="protein sequence ID" value="PLC44574.1"/>
    <property type="molecule type" value="Genomic_DNA"/>
</dbReference>
<comment type="caution">
    <text evidence="1">The sequence shown here is derived from an EMBL/GenBank/DDBJ whole genome shotgun (WGS) entry which is preliminary data.</text>
</comment>
<protein>
    <submittedName>
        <fullName evidence="1">Uncharacterized protein</fullName>
    </submittedName>
</protein>
<evidence type="ECO:0000313" key="1">
    <source>
        <dbReference type="EMBL" id="PLC44574.1"/>
    </source>
</evidence>
<accession>A0A2N4TXY4</accession>
<sequence>MAGTRQYVDPGYVESGYVAGGSIVMSDLIVSNKDVTADDFRDMMANGHAPTYTPFRPFIVGDYDYRFALFRTVMKTEGIDRIALSKLDLSVDVPDITDRGQVTIDNPIAGARVTFARSFHKPPEMSFTMKGGTVFAIPSFEVDESGFNVWLKDPVSGNKVAGTVSWTALGY</sequence>
<dbReference type="AlphaFoldDB" id="A0A2N4TXY4"/>